<feature type="transmembrane region" description="Helical" evidence="9">
    <location>
        <begin position="789"/>
        <end position="807"/>
    </location>
</feature>
<dbReference type="NCBIfam" id="TIGR01129">
    <property type="entry name" value="secD"/>
    <property type="match status" value="1"/>
</dbReference>
<dbReference type="InterPro" id="IPR005791">
    <property type="entry name" value="SecD"/>
</dbReference>
<evidence type="ECO:0000256" key="9">
    <source>
        <dbReference type="HAMAP-Rule" id="MF_01463"/>
    </source>
</evidence>
<sequence length="968" mass="106690">MQNKNVVVILTIIVSLICLYSLSFTYVSQKIQREATVYATDTQGLVNAEKKEHYQDSLWEQPVYHLLGYPYTFRDVKEKELNLGLDLQGGMYVVMQVSPVEILRALANNHPGQAFQQAVAEADQLQKEENEPFINLFYQQYKNLAPDVPLRTIFANSRNQDHVNSSSSDAEVLDFIREEINGAVDRSFEIIRNRIDRFGVAQPTLQQLPGTERIQLEMPGVDQPERVRKLLQGVAKLEFRQVMELEETMPYWQAARTYWNQQHQIHAQVSPSTSDSLSLEDQLLEDTTRATSAFPLLDLSASPYGLAYALADTATISETIRELQKAKLLPEGITFLWEVKPQNSFGQTEDEEGVLELFAIRSERNASMMLAGDVVIDAAQSLEEGKPSVVMQMNTEGSRKWKKITAESIGRRIAIVVDDQVYSAPVVQSEIPNGRSSIAGNFTLQEAQDLANILKAGKMPAPVQIVEEAVVGPSLGAEAIAQGVVSMAAGLSLVVLFMMTYYAGAGVIANIALLFNIFFIIGVLAQLGAALTLPGIAGLVLTVGMSVDANVLIFERIKEELKQRKPLKNAVKIGYDKAYSAIIDSNATTFLTGAILYYFGSGGIKGFAVVLMIGIVSSLFTAVFLSRLMMEYLAKRGKAVRFGTALSQGLFRHTSFDFIGKRKWAYRFSSLVILIGLVSILLQGGLNVGVDFKGGRSYVVRFDEPVAAGEARSAMLTAFEGEGVEVKTFNQANQLKITTSYLAHDHSGEADQQVQQAFEKGLQGFEDEHPEIISSTKVGATIAKDVKDAAQSSVICTLVVIFLYILLRFRKWQYGLGAVVALFHDVLMVFAAYAMARVAGLVIEVDQVFIAAILTIVGYSINDTVVVFDRIREFSHDNRKYSSAIYNQAINDTLSRTVVTSLTVFIVVVILLIFGGEVLRGFSFALLVGVVVGTYSSIFIAAPLALDAAQERKKPTREKGSNRELHKV</sequence>
<dbReference type="Pfam" id="PF02355">
    <property type="entry name" value="SecD_SecF_C"/>
    <property type="match status" value="2"/>
</dbReference>
<dbReference type="Pfam" id="PF21760">
    <property type="entry name" value="SecD_1st"/>
    <property type="match status" value="1"/>
</dbReference>
<dbReference type="InterPro" id="IPR022645">
    <property type="entry name" value="SecD/SecF_bac"/>
</dbReference>
<feature type="transmembrane region" description="Helical" evidence="9">
    <location>
        <begin position="484"/>
        <end position="504"/>
    </location>
</feature>
<protein>
    <recommendedName>
        <fullName evidence="9 10">Multifunctional fusion protein</fullName>
    </recommendedName>
    <domain>
        <recommendedName>
            <fullName evidence="9">Protein translocase subunit SecD</fullName>
        </recommendedName>
    </domain>
    <domain>
        <recommendedName>
            <fullName evidence="10">Protein-export membrane protein SecF</fullName>
        </recommendedName>
    </domain>
</protein>
<feature type="transmembrane region" description="Helical" evidence="9">
    <location>
        <begin position="814"/>
        <end position="836"/>
    </location>
</feature>
<keyword evidence="3 9" id="KW-1003">Cell membrane</keyword>
<evidence type="ECO:0000256" key="5">
    <source>
        <dbReference type="ARBA" id="ARBA00022927"/>
    </source>
</evidence>
<evidence type="ECO:0000313" key="14">
    <source>
        <dbReference type="EMBL" id="WKN35575.1"/>
    </source>
</evidence>
<dbReference type="InterPro" id="IPR022646">
    <property type="entry name" value="SecD/SecF_CS"/>
</dbReference>
<comment type="subunit">
    <text evidence="10">Forms a complex with SecD. Part of the essential Sec protein translocation apparatus which comprises SecA, SecYEG and auxiliary proteins SecDF. Other proteins may also be involved.</text>
</comment>
<feature type="domain" description="SecDF P1 head subdomain" evidence="13">
    <location>
        <begin position="367"/>
        <end position="461"/>
    </location>
</feature>
<dbReference type="InterPro" id="IPR048631">
    <property type="entry name" value="SecD_1st"/>
</dbReference>
<dbReference type="Gene3D" id="3.30.70.3220">
    <property type="match status" value="1"/>
</dbReference>
<dbReference type="NCBIfam" id="TIGR00966">
    <property type="entry name" value="transloc_SecF"/>
    <property type="match status" value="1"/>
</dbReference>
<dbReference type="PANTHER" id="PTHR30081">
    <property type="entry name" value="PROTEIN-EXPORT MEMBRANE PROTEIN SEC"/>
    <property type="match status" value="1"/>
</dbReference>
<keyword evidence="5 9" id="KW-0653">Protein transport</keyword>
<dbReference type="EMBL" id="CP120682">
    <property type="protein sequence ID" value="WKN35575.1"/>
    <property type="molecule type" value="Genomic_DNA"/>
</dbReference>
<feature type="transmembrane region" description="Helical" evidence="9">
    <location>
        <begin position="606"/>
        <end position="626"/>
    </location>
</feature>
<reference evidence="14" key="1">
    <citation type="journal article" date="2023" name="Comput. Struct. Biotechnol. J.">
        <title>Discovery of a novel marine Bacteroidetes with a rich repertoire of carbohydrate-active enzymes.</title>
        <authorList>
            <person name="Chen B."/>
            <person name="Liu G."/>
            <person name="Chen Q."/>
            <person name="Wang H."/>
            <person name="Liu L."/>
            <person name="Tang K."/>
        </authorList>
    </citation>
    <scope>NUCLEOTIDE SEQUENCE</scope>
    <source>
        <strain evidence="14">TK19036</strain>
    </source>
</reference>
<dbReference type="HAMAP" id="MF_01464_B">
    <property type="entry name" value="SecF_B"/>
    <property type="match status" value="1"/>
</dbReference>
<dbReference type="Pfam" id="PF07549">
    <property type="entry name" value="Sec_GG"/>
    <property type="match status" value="2"/>
</dbReference>
<evidence type="ECO:0000256" key="6">
    <source>
        <dbReference type="ARBA" id="ARBA00022989"/>
    </source>
</evidence>
<dbReference type="Pfam" id="PF22599">
    <property type="entry name" value="SecDF_P1_head"/>
    <property type="match status" value="1"/>
</dbReference>
<dbReference type="InterPro" id="IPR005665">
    <property type="entry name" value="SecF_bac"/>
</dbReference>
<proteinExistence type="inferred from homology"/>
<keyword evidence="8 9" id="KW-0472">Membrane</keyword>
<feature type="domain" description="Protein export membrane protein SecD/SecF C-terminal" evidence="11">
    <location>
        <begin position="764"/>
        <end position="949"/>
    </location>
</feature>
<dbReference type="GO" id="GO:0006605">
    <property type="term" value="P:protein targeting"/>
    <property type="evidence" value="ECO:0007669"/>
    <property type="project" value="UniProtKB-UniRule"/>
</dbReference>
<reference evidence="14" key="2">
    <citation type="journal article" date="2024" name="Antonie Van Leeuwenhoek">
        <title>Roseihalotalea indica gen. nov., sp. nov., a halophilic Bacteroidetes from mesopelagic Southwest Indian Ocean with higher carbohydrate metabolic potential.</title>
        <authorList>
            <person name="Chen B."/>
            <person name="Zhang M."/>
            <person name="Lin D."/>
            <person name="Ye J."/>
            <person name="Tang K."/>
        </authorList>
    </citation>
    <scope>NUCLEOTIDE SEQUENCE</scope>
    <source>
        <strain evidence="14">TK19036</strain>
    </source>
</reference>
<feature type="transmembrane region" description="Helical" evidence="9">
    <location>
        <begin position="7"/>
        <end position="27"/>
    </location>
</feature>
<name>A0AA49JFX4_9BACT</name>
<feature type="transmembrane region" description="Helical" evidence="9">
    <location>
        <begin position="511"/>
        <end position="530"/>
    </location>
</feature>
<dbReference type="FunFam" id="1.20.1640.10:FF:000004">
    <property type="entry name" value="Protein translocase subunit SecD"/>
    <property type="match status" value="1"/>
</dbReference>
<dbReference type="GO" id="GO:0015450">
    <property type="term" value="F:protein-transporting ATPase activity"/>
    <property type="evidence" value="ECO:0007669"/>
    <property type="project" value="InterPro"/>
</dbReference>
<dbReference type="GO" id="GO:0043952">
    <property type="term" value="P:protein transport by the Sec complex"/>
    <property type="evidence" value="ECO:0007669"/>
    <property type="project" value="UniProtKB-UniRule"/>
</dbReference>
<dbReference type="InterPro" id="IPR022813">
    <property type="entry name" value="SecD/SecF_arch_bac"/>
</dbReference>
<feature type="transmembrane region" description="Helical" evidence="9">
    <location>
        <begin position="664"/>
        <end position="682"/>
    </location>
</feature>
<dbReference type="InterPro" id="IPR048634">
    <property type="entry name" value="SecD_SecF_C"/>
</dbReference>
<dbReference type="NCBIfam" id="NF009585">
    <property type="entry name" value="PRK13024.1-5"/>
    <property type="match status" value="1"/>
</dbReference>
<feature type="transmembrane region" description="Helical" evidence="9">
    <location>
        <begin position="848"/>
        <end position="868"/>
    </location>
</feature>
<accession>A0AA49JFX4</accession>
<evidence type="ECO:0000259" key="11">
    <source>
        <dbReference type="Pfam" id="PF02355"/>
    </source>
</evidence>
<feature type="transmembrane region" description="Helical" evidence="9">
    <location>
        <begin position="536"/>
        <end position="557"/>
    </location>
</feature>
<dbReference type="AlphaFoldDB" id="A0AA49JFX4"/>
<comment type="similarity">
    <text evidence="10">Belongs to the SecD/SecF family. SecF subfamily.</text>
</comment>
<evidence type="ECO:0000256" key="7">
    <source>
        <dbReference type="ARBA" id="ARBA00023010"/>
    </source>
</evidence>
<evidence type="ECO:0000259" key="13">
    <source>
        <dbReference type="Pfam" id="PF22599"/>
    </source>
</evidence>
<evidence type="ECO:0000256" key="3">
    <source>
        <dbReference type="ARBA" id="ARBA00022475"/>
    </source>
</evidence>
<evidence type="ECO:0000256" key="1">
    <source>
        <dbReference type="ARBA" id="ARBA00004651"/>
    </source>
</evidence>
<organism evidence="14">
    <name type="scientific">Roseihalotalea indica</name>
    <dbReference type="NCBI Taxonomy" id="2867963"/>
    <lineage>
        <taxon>Bacteria</taxon>
        <taxon>Pseudomonadati</taxon>
        <taxon>Bacteroidota</taxon>
        <taxon>Cytophagia</taxon>
        <taxon>Cytophagales</taxon>
        <taxon>Catalimonadaceae</taxon>
        <taxon>Roseihalotalea</taxon>
    </lineage>
</organism>
<comment type="subcellular location">
    <subcellularLocation>
        <location evidence="1 9">Cell membrane</location>
        <topology evidence="1 9">Multi-pass membrane protein</topology>
    </subcellularLocation>
</comment>
<feature type="domain" description="Protein export membrane protein SecD/SecF C-terminal" evidence="11">
    <location>
        <begin position="463"/>
        <end position="634"/>
    </location>
</feature>
<dbReference type="PANTHER" id="PTHR30081:SF1">
    <property type="entry name" value="PROTEIN TRANSLOCASE SUBUNIT SECD"/>
    <property type="match status" value="1"/>
</dbReference>
<comment type="function">
    <text evidence="9">Part of the Sec protein translocase complex. Interacts with the SecYEG preprotein conducting channel. SecDF uses the proton motive force (PMF) to complete protein translocation after the ATP-dependent function of SecA.</text>
</comment>
<dbReference type="InterPro" id="IPR054384">
    <property type="entry name" value="SecDF_P1_head"/>
</dbReference>
<feature type="transmembrane region" description="Helical" evidence="9">
    <location>
        <begin position="578"/>
        <end position="600"/>
    </location>
</feature>
<dbReference type="Gene3D" id="3.30.1360.200">
    <property type="match status" value="1"/>
</dbReference>
<dbReference type="PRINTS" id="PR01755">
    <property type="entry name" value="SECFTRNLCASE"/>
</dbReference>
<keyword evidence="7 9" id="KW-0811">Translocation</keyword>
<dbReference type="HAMAP" id="MF_01463_B">
    <property type="entry name" value="SecD_B"/>
    <property type="match status" value="1"/>
</dbReference>
<dbReference type="SUPFAM" id="SSF82866">
    <property type="entry name" value="Multidrug efflux transporter AcrB transmembrane domain"/>
    <property type="match status" value="2"/>
</dbReference>
<keyword evidence="4 9" id="KW-0812">Transmembrane</keyword>
<gene>
    <name evidence="14" type="primary">secDF</name>
    <name evidence="9" type="synonym">secD</name>
    <name evidence="10" type="synonym">secF</name>
    <name evidence="14" type="ORF">K4G66_24700</name>
</gene>
<dbReference type="InterPro" id="IPR055344">
    <property type="entry name" value="SecD_SecF_C_bact"/>
</dbReference>
<evidence type="ECO:0000256" key="2">
    <source>
        <dbReference type="ARBA" id="ARBA00022448"/>
    </source>
</evidence>
<dbReference type="GO" id="GO:0005886">
    <property type="term" value="C:plasma membrane"/>
    <property type="evidence" value="ECO:0007669"/>
    <property type="project" value="UniProtKB-SubCell"/>
</dbReference>
<evidence type="ECO:0000256" key="10">
    <source>
        <dbReference type="HAMAP-Rule" id="MF_01464"/>
    </source>
</evidence>
<feature type="domain" description="Protein translocase subunit SecDF P1" evidence="12">
    <location>
        <begin position="184"/>
        <end position="243"/>
    </location>
</feature>
<feature type="transmembrane region" description="Helical" evidence="9">
    <location>
        <begin position="922"/>
        <end position="946"/>
    </location>
</feature>
<dbReference type="Gene3D" id="1.20.1640.10">
    <property type="entry name" value="Multidrug efflux transporter AcrB transmembrane domain"/>
    <property type="match status" value="2"/>
</dbReference>
<feature type="transmembrane region" description="Helical" evidence="9">
    <location>
        <begin position="898"/>
        <end position="916"/>
    </location>
</feature>
<evidence type="ECO:0000256" key="8">
    <source>
        <dbReference type="ARBA" id="ARBA00023136"/>
    </source>
</evidence>
<evidence type="ECO:0000259" key="12">
    <source>
        <dbReference type="Pfam" id="PF21760"/>
    </source>
</evidence>
<comment type="caution">
    <text evidence="9">Lacks conserved residue(s) required for the propagation of feature annotation.</text>
</comment>
<comment type="subunit">
    <text evidence="9">Forms a complex with SecF. Part of the essential Sec protein translocation apparatus which comprises SecA, SecYEG and auxiliary proteins SecDF. Other proteins may also be involved.</text>
</comment>
<comment type="similarity">
    <text evidence="9">Belongs to the SecD/SecF family. SecD subfamily.</text>
</comment>
<keyword evidence="2 9" id="KW-0813">Transport</keyword>
<dbReference type="GO" id="GO:0065002">
    <property type="term" value="P:intracellular protein transmembrane transport"/>
    <property type="evidence" value="ECO:0007669"/>
    <property type="project" value="UniProtKB-UniRule"/>
</dbReference>
<keyword evidence="6 9" id="KW-1133">Transmembrane helix</keyword>
<evidence type="ECO:0000256" key="4">
    <source>
        <dbReference type="ARBA" id="ARBA00022692"/>
    </source>
</evidence>
<dbReference type="NCBIfam" id="TIGR00916">
    <property type="entry name" value="2A0604s01"/>
    <property type="match status" value="2"/>
</dbReference>